<dbReference type="EMBL" id="JBHUMY010000033">
    <property type="protein sequence ID" value="MFD2662906.1"/>
    <property type="molecule type" value="Genomic_DNA"/>
</dbReference>
<dbReference type="InterPro" id="IPR024562">
    <property type="entry name" value="YqhG"/>
</dbReference>
<name>A0ABW5R3M9_9BACL</name>
<gene>
    <name evidence="1" type="ORF">ACFSW5_21860</name>
</gene>
<organism evidence="1 2">
    <name type="scientific">Paenibacillus thailandensis</name>
    <dbReference type="NCBI Taxonomy" id="393250"/>
    <lineage>
        <taxon>Bacteria</taxon>
        <taxon>Bacillati</taxon>
        <taxon>Bacillota</taxon>
        <taxon>Bacilli</taxon>
        <taxon>Bacillales</taxon>
        <taxon>Paenibacillaceae</taxon>
        <taxon>Paenibacillus</taxon>
    </lineage>
</organism>
<dbReference type="Proteomes" id="UP001597493">
    <property type="component" value="Unassembled WGS sequence"/>
</dbReference>
<accession>A0ABW5R3M9</accession>
<keyword evidence="2" id="KW-1185">Reference proteome</keyword>
<reference evidence="2" key="1">
    <citation type="journal article" date="2019" name="Int. J. Syst. Evol. Microbiol.">
        <title>The Global Catalogue of Microorganisms (GCM) 10K type strain sequencing project: providing services to taxonomists for standard genome sequencing and annotation.</title>
        <authorList>
            <consortium name="The Broad Institute Genomics Platform"/>
            <consortium name="The Broad Institute Genome Sequencing Center for Infectious Disease"/>
            <person name="Wu L."/>
            <person name="Ma J."/>
        </authorList>
    </citation>
    <scope>NUCLEOTIDE SEQUENCE [LARGE SCALE GENOMIC DNA]</scope>
    <source>
        <strain evidence="2">TISTR 1827</strain>
    </source>
</reference>
<sequence length="315" mass="36272">MNEKQVHKFVQRYLEATECQIVEKSPSHFVAKLSPQADRELTNRPYYWSFVDRTGTPPETMTFLFVTDKNKYDAAQTKEAREAQRPAADPDTAAADSALARSLGFLNPSAASGMRMPREDLYFGSRKLEQMFGAARSQGSYVYMFQEPDKRRLNPFQSTPYTAWLGVNMRVQFACDRKREEIHSFGVSLATGRIVEQFHDRLLGLKLTPRLPANVYITKNGLSYGKALSIVEQSLERKLKDYDYSWAESAVARLEEELRQLRSYYEPLLKHAEADRKNAIQEQFAQRESEIRWQYEPRVTASAINCGIFHLEGIE</sequence>
<evidence type="ECO:0000313" key="2">
    <source>
        <dbReference type="Proteomes" id="UP001597493"/>
    </source>
</evidence>
<dbReference type="Pfam" id="PF11079">
    <property type="entry name" value="YqhG"/>
    <property type="match status" value="2"/>
</dbReference>
<protein>
    <submittedName>
        <fullName evidence="1">YqhG family protein</fullName>
    </submittedName>
</protein>
<evidence type="ECO:0000313" key="1">
    <source>
        <dbReference type="EMBL" id="MFD2662906.1"/>
    </source>
</evidence>
<dbReference type="RefSeq" id="WP_379277955.1">
    <property type="nucleotide sequence ID" value="NZ_JBHUGT010000037.1"/>
</dbReference>
<comment type="caution">
    <text evidence="1">The sequence shown here is derived from an EMBL/GenBank/DDBJ whole genome shotgun (WGS) entry which is preliminary data.</text>
</comment>
<proteinExistence type="predicted"/>